<evidence type="ECO:0000313" key="1">
    <source>
        <dbReference type="EMBL" id="CAE7821649.1"/>
    </source>
</evidence>
<name>A0A812ZDC7_9DINO</name>
<proteinExistence type="predicted"/>
<sequence>MRVTIADLCDLSFQEGDCALLLRDFANIDGEGIGGTLRGLPAAAPSPQELRWEGTHHVYMIVT</sequence>
<comment type="caution">
    <text evidence="1">The sequence shown here is derived from an EMBL/GenBank/DDBJ whole genome shotgun (WGS) entry which is preliminary data.</text>
</comment>
<gene>
    <name evidence="1" type="ORF">SNEC2469_LOCUS24456</name>
</gene>
<keyword evidence="2" id="KW-1185">Reference proteome</keyword>
<protein>
    <submittedName>
        <fullName evidence="1">Uncharacterized protein</fullName>
    </submittedName>
</protein>
<evidence type="ECO:0000313" key="2">
    <source>
        <dbReference type="Proteomes" id="UP000601435"/>
    </source>
</evidence>
<organism evidence="1 2">
    <name type="scientific">Symbiodinium necroappetens</name>
    <dbReference type="NCBI Taxonomy" id="1628268"/>
    <lineage>
        <taxon>Eukaryota</taxon>
        <taxon>Sar</taxon>
        <taxon>Alveolata</taxon>
        <taxon>Dinophyceae</taxon>
        <taxon>Suessiales</taxon>
        <taxon>Symbiodiniaceae</taxon>
        <taxon>Symbiodinium</taxon>
    </lineage>
</organism>
<dbReference type="AlphaFoldDB" id="A0A812ZDC7"/>
<dbReference type="EMBL" id="CAJNJA010047042">
    <property type="protein sequence ID" value="CAE7821649.1"/>
    <property type="molecule type" value="Genomic_DNA"/>
</dbReference>
<feature type="non-terminal residue" evidence="1">
    <location>
        <position position="63"/>
    </location>
</feature>
<dbReference type="Proteomes" id="UP000601435">
    <property type="component" value="Unassembled WGS sequence"/>
</dbReference>
<dbReference type="OrthoDB" id="424132at2759"/>
<reference evidence="1" key="1">
    <citation type="submission" date="2021-02" db="EMBL/GenBank/DDBJ databases">
        <authorList>
            <person name="Dougan E. K."/>
            <person name="Rhodes N."/>
            <person name="Thang M."/>
            <person name="Chan C."/>
        </authorList>
    </citation>
    <scope>NUCLEOTIDE SEQUENCE</scope>
</reference>
<accession>A0A812ZDC7</accession>